<name>A0A9D4U2S1_ADICA</name>
<proteinExistence type="predicted"/>
<comment type="caution">
    <text evidence="1">The sequence shown here is derived from an EMBL/GenBank/DDBJ whole genome shotgun (WGS) entry which is preliminary data.</text>
</comment>
<sequence>MLISSLVNYAYQRYRSLPESKKSVSCESSLITHPIVCLVQLTAVRGDFLLLLWQQEQITAEKVGAGCASLLALLASRLSTAEFVALRRFGPCSSISQSLGHL</sequence>
<keyword evidence="2" id="KW-1185">Reference proteome</keyword>
<evidence type="ECO:0000313" key="2">
    <source>
        <dbReference type="Proteomes" id="UP000886520"/>
    </source>
</evidence>
<protein>
    <submittedName>
        <fullName evidence="1">Uncharacterized protein</fullName>
    </submittedName>
</protein>
<organism evidence="1 2">
    <name type="scientific">Adiantum capillus-veneris</name>
    <name type="common">Maidenhair fern</name>
    <dbReference type="NCBI Taxonomy" id="13818"/>
    <lineage>
        <taxon>Eukaryota</taxon>
        <taxon>Viridiplantae</taxon>
        <taxon>Streptophyta</taxon>
        <taxon>Embryophyta</taxon>
        <taxon>Tracheophyta</taxon>
        <taxon>Polypodiopsida</taxon>
        <taxon>Polypodiidae</taxon>
        <taxon>Polypodiales</taxon>
        <taxon>Pteridineae</taxon>
        <taxon>Pteridaceae</taxon>
        <taxon>Vittarioideae</taxon>
        <taxon>Adiantum</taxon>
    </lineage>
</organism>
<evidence type="ECO:0000313" key="1">
    <source>
        <dbReference type="EMBL" id="KAI5059116.1"/>
    </source>
</evidence>
<gene>
    <name evidence="1" type="ORF">GOP47_0025435</name>
</gene>
<dbReference type="Proteomes" id="UP000886520">
    <property type="component" value="Chromosome 25"/>
</dbReference>
<reference evidence="1" key="1">
    <citation type="submission" date="2021-01" db="EMBL/GenBank/DDBJ databases">
        <title>Adiantum capillus-veneris genome.</title>
        <authorList>
            <person name="Fang Y."/>
            <person name="Liao Q."/>
        </authorList>
    </citation>
    <scope>NUCLEOTIDE SEQUENCE</scope>
    <source>
        <strain evidence="1">H3</strain>
        <tissue evidence="1">Leaf</tissue>
    </source>
</reference>
<accession>A0A9D4U2S1</accession>
<dbReference type="AlphaFoldDB" id="A0A9D4U2S1"/>
<dbReference type="EMBL" id="JABFUD020000025">
    <property type="protein sequence ID" value="KAI5059116.1"/>
    <property type="molecule type" value="Genomic_DNA"/>
</dbReference>